<dbReference type="SUPFAM" id="SSF81923">
    <property type="entry name" value="Double Clp-N motif"/>
    <property type="match status" value="2"/>
</dbReference>
<dbReference type="Proteomes" id="UP000032066">
    <property type="component" value="Unassembled WGS sequence"/>
</dbReference>
<feature type="domain" description="Clp R" evidence="2">
    <location>
        <begin position="2"/>
        <end position="182"/>
    </location>
</feature>
<reference evidence="3 4" key="1">
    <citation type="submission" date="2015-02" db="EMBL/GenBank/DDBJ databases">
        <title>Draft genome sequence of Kitasatospora griseola MF730-N6, a bafilomycin, terpentecin and satosporin producer.</title>
        <authorList>
            <person name="Arens J.C."/>
            <person name="Haltli B."/>
            <person name="Kerr R.G."/>
        </authorList>
    </citation>
    <scope>NUCLEOTIDE SEQUENCE [LARGE SCALE GENOMIC DNA]</scope>
    <source>
        <strain evidence="3 4">MF730-N6</strain>
    </source>
</reference>
<comment type="caution">
    <text evidence="3">The sequence shown here is derived from an EMBL/GenBank/DDBJ whole genome shotgun (WGS) entry which is preliminary data.</text>
</comment>
<evidence type="ECO:0000313" key="3">
    <source>
        <dbReference type="EMBL" id="KIQ64353.1"/>
    </source>
</evidence>
<dbReference type="PROSITE" id="PS51903">
    <property type="entry name" value="CLP_R"/>
    <property type="match status" value="1"/>
</dbReference>
<keyword evidence="1" id="KW-0677">Repeat</keyword>
<proteinExistence type="predicted"/>
<evidence type="ECO:0000259" key="2">
    <source>
        <dbReference type="PROSITE" id="PS51903"/>
    </source>
</evidence>
<keyword evidence="4" id="KW-1185">Reference proteome</keyword>
<organism evidence="3 4">
    <name type="scientific">Kitasatospora griseola</name>
    <name type="common">Streptomyces griseolosporeus</name>
    <dbReference type="NCBI Taxonomy" id="2064"/>
    <lineage>
        <taxon>Bacteria</taxon>
        <taxon>Bacillati</taxon>
        <taxon>Actinomycetota</taxon>
        <taxon>Actinomycetes</taxon>
        <taxon>Kitasatosporales</taxon>
        <taxon>Streptomycetaceae</taxon>
        <taxon>Kitasatospora</taxon>
    </lineage>
</organism>
<dbReference type="RefSeq" id="WP_043909820.1">
    <property type="nucleotide sequence ID" value="NZ_JXZB01000002.1"/>
</dbReference>
<gene>
    <name evidence="3" type="ORF">TR51_08320</name>
</gene>
<dbReference type="EMBL" id="JXZB01000002">
    <property type="protein sequence ID" value="KIQ64353.1"/>
    <property type="molecule type" value="Genomic_DNA"/>
</dbReference>
<dbReference type="Pfam" id="PF02861">
    <property type="entry name" value="Clp_N"/>
    <property type="match status" value="2"/>
</dbReference>
<dbReference type="STRING" id="2064.TR51_08320"/>
<evidence type="ECO:0000313" key="4">
    <source>
        <dbReference type="Proteomes" id="UP000032066"/>
    </source>
</evidence>
<protein>
    <recommendedName>
        <fullName evidence="2">Clp R domain-containing protein</fullName>
    </recommendedName>
</protein>
<dbReference type="PATRIC" id="fig|2064.6.peg.1774"/>
<accession>A0A0D0Q096</accession>
<evidence type="ECO:0000256" key="1">
    <source>
        <dbReference type="PROSITE-ProRule" id="PRU01251"/>
    </source>
</evidence>
<sequence length="188" mass="19856">MFERFATEARRTVTLAGGEAQRLGHRHLGTEHLLLGLLAQPQDPAARLLGRFGLDLDAGRLAVARALGGPDPERDGAALATIGIDLAAVREAVESTFGPGALDAPPAGGRSRWSGPRFTDRAKRVMALSLRAAADGRVRRIETGHLLLGLIREGGGTAVRLLRERGVDLADLEREAEAMSADGRAEAS</sequence>
<name>A0A0D0Q096_KITGR</name>
<dbReference type="InterPro" id="IPR004176">
    <property type="entry name" value="Clp_R_N"/>
</dbReference>
<dbReference type="AlphaFoldDB" id="A0A0D0Q096"/>
<dbReference type="InterPro" id="IPR036628">
    <property type="entry name" value="Clp_N_dom_sf"/>
</dbReference>
<dbReference type="PANTHER" id="PTHR47016">
    <property type="entry name" value="ATP-DEPENDENT CLP PROTEASE ATP-BINDING SUBUNIT CLPT1, CHLOROPLASTIC"/>
    <property type="match status" value="1"/>
</dbReference>
<dbReference type="InterPro" id="IPR044217">
    <property type="entry name" value="CLPT1/2"/>
</dbReference>
<dbReference type="PANTHER" id="PTHR47016:SF5">
    <property type="entry name" value="CLP DOMAIN SUPERFAMILY PROTEIN"/>
    <property type="match status" value="1"/>
</dbReference>
<dbReference type="Gene3D" id="1.10.1780.10">
    <property type="entry name" value="Clp, N-terminal domain"/>
    <property type="match status" value="2"/>
</dbReference>
<dbReference type="OrthoDB" id="3628183at2"/>